<keyword evidence="4" id="KW-1185">Reference proteome</keyword>
<keyword evidence="1 3" id="KW-0378">Hydrolase</keyword>
<name>A0AAV3R799_LITER</name>
<dbReference type="AlphaFoldDB" id="A0AAV3R799"/>
<feature type="domain" description="Fungal lipase-type" evidence="2">
    <location>
        <begin position="77"/>
        <end position="122"/>
    </location>
</feature>
<dbReference type="EMBL" id="BAABME010007999">
    <property type="protein sequence ID" value="GAA0172180.1"/>
    <property type="molecule type" value="Genomic_DNA"/>
</dbReference>
<dbReference type="GO" id="GO:0006629">
    <property type="term" value="P:lipid metabolic process"/>
    <property type="evidence" value="ECO:0007669"/>
    <property type="project" value="InterPro"/>
</dbReference>
<evidence type="ECO:0000313" key="3">
    <source>
        <dbReference type="EMBL" id="GAA0172180.1"/>
    </source>
</evidence>
<dbReference type="InterPro" id="IPR002921">
    <property type="entry name" value="Fungal_lipase-type"/>
</dbReference>
<dbReference type="PANTHER" id="PTHR31479:SF4">
    <property type="entry name" value="FUNGAL LIPASE-LIKE DOMAIN-CONTAINING PROTEIN"/>
    <property type="match status" value="1"/>
</dbReference>
<evidence type="ECO:0000313" key="4">
    <source>
        <dbReference type="Proteomes" id="UP001454036"/>
    </source>
</evidence>
<dbReference type="Gene3D" id="3.40.50.1820">
    <property type="entry name" value="alpha/beta hydrolase"/>
    <property type="match status" value="1"/>
</dbReference>
<evidence type="ECO:0000256" key="1">
    <source>
        <dbReference type="ARBA" id="ARBA00022801"/>
    </source>
</evidence>
<dbReference type="PANTHER" id="PTHR31479">
    <property type="entry name" value="ALPHA/BETA-HYDROLASES SUPERFAMILY PROTEIN"/>
    <property type="match status" value="1"/>
</dbReference>
<comment type="caution">
    <text evidence="3">The sequence shown here is derived from an EMBL/GenBank/DDBJ whole genome shotgun (WGS) entry which is preliminary data.</text>
</comment>
<organism evidence="3 4">
    <name type="scientific">Lithospermum erythrorhizon</name>
    <name type="common">Purple gromwell</name>
    <name type="synonym">Lithospermum officinale var. erythrorhizon</name>
    <dbReference type="NCBI Taxonomy" id="34254"/>
    <lineage>
        <taxon>Eukaryota</taxon>
        <taxon>Viridiplantae</taxon>
        <taxon>Streptophyta</taxon>
        <taxon>Embryophyta</taxon>
        <taxon>Tracheophyta</taxon>
        <taxon>Spermatophyta</taxon>
        <taxon>Magnoliopsida</taxon>
        <taxon>eudicotyledons</taxon>
        <taxon>Gunneridae</taxon>
        <taxon>Pentapetalae</taxon>
        <taxon>asterids</taxon>
        <taxon>lamiids</taxon>
        <taxon>Boraginales</taxon>
        <taxon>Boraginaceae</taxon>
        <taxon>Boraginoideae</taxon>
        <taxon>Lithospermeae</taxon>
        <taxon>Lithospermum</taxon>
    </lineage>
</organism>
<dbReference type="GO" id="GO:0016787">
    <property type="term" value="F:hydrolase activity"/>
    <property type="evidence" value="ECO:0007669"/>
    <property type="project" value="UniProtKB-KW"/>
</dbReference>
<dbReference type="Proteomes" id="UP001454036">
    <property type="component" value="Unassembled WGS sequence"/>
</dbReference>
<protein>
    <submittedName>
        <fullName evidence="3">Hydrolase</fullName>
    </submittedName>
</protein>
<dbReference type="InterPro" id="IPR029058">
    <property type="entry name" value="AB_hydrolase_fold"/>
</dbReference>
<evidence type="ECO:0000259" key="2">
    <source>
        <dbReference type="Pfam" id="PF01764"/>
    </source>
</evidence>
<gene>
    <name evidence="3" type="ORF">LIER_26056</name>
</gene>
<reference evidence="3 4" key="1">
    <citation type="submission" date="2024-01" db="EMBL/GenBank/DDBJ databases">
        <title>The complete chloroplast genome sequence of Lithospermum erythrorhizon: insights into the phylogenetic relationship among Boraginaceae species and the maternal lineages of purple gromwells.</title>
        <authorList>
            <person name="Okada T."/>
            <person name="Watanabe K."/>
        </authorList>
    </citation>
    <scope>NUCLEOTIDE SEQUENCE [LARGE SCALE GENOMIC DNA]</scope>
</reference>
<dbReference type="Pfam" id="PF01764">
    <property type="entry name" value="Lipase_3"/>
    <property type="match status" value="1"/>
</dbReference>
<sequence>MESEREIFGVSGPVNLSGHNPPRYVIAFRGTINKPGSRSQDLKLDLHFICNCLHQCSRFHHGLEIAINIVLKEAGNGNNNNVWLAGHSLGSAIALLVGRDMVKMGFHLETYLFNPPFASPPIQQIKNEKLKDGIRIANSFLTAGIAVAVGHHISRNNYYQESDPFTVLSKWVPYLFVNPSDPICCEYIGYFEHRDKMVRIGGGKIGKLATQNSVLSLISGGQGSEPIHLIPSGYMTINLSPCQDFKQAHGIDQWWRTDIYCEFKLHQFK</sequence>
<dbReference type="SUPFAM" id="SSF53474">
    <property type="entry name" value="alpha/beta-Hydrolases"/>
    <property type="match status" value="1"/>
</dbReference>
<accession>A0AAV3R799</accession>
<proteinExistence type="predicted"/>